<evidence type="ECO:0000256" key="2">
    <source>
        <dbReference type="ARBA" id="ARBA00022603"/>
    </source>
</evidence>
<comment type="similarity">
    <text evidence="1">Belongs to the trimethylamine methyltransferase family.</text>
</comment>
<evidence type="ECO:0000313" key="4">
    <source>
        <dbReference type="EMBL" id="ATW28870.1"/>
    </source>
</evidence>
<dbReference type="Pfam" id="PF06253">
    <property type="entry name" value="MTTB"/>
    <property type="match status" value="1"/>
</dbReference>
<keyword evidence="2 4" id="KW-0489">Methyltransferase</keyword>
<dbReference type="KEGG" id="fwa:DCMF_24225"/>
<dbReference type="InterPro" id="IPR010426">
    <property type="entry name" value="MTTB_MeTrfase"/>
</dbReference>
<sequence length="131" mass="14986">MLEGGLTYDFAQIVMDCELIRMVRRIVRGITVDDESLAVDVIKQVGAAGEFMSHEHTFRHFRNEHSQSKIADRTIRANWLAKGSKEMVERAYEEARYILKNHQPDPLPSGVDSAIGRIMEEANEHYGIKQN</sequence>
<dbReference type="Proteomes" id="UP000323521">
    <property type="component" value="Chromosome"/>
</dbReference>
<dbReference type="EMBL" id="CP017634">
    <property type="protein sequence ID" value="ATW28870.1"/>
    <property type="molecule type" value="Genomic_DNA"/>
</dbReference>
<keyword evidence="3 4" id="KW-0808">Transferase</keyword>
<gene>
    <name evidence="4" type="ORF">DCMF_24225</name>
</gene>
<protein>
    <submittedName>
        <fullName evidence="4">Trimethylamine methyltransferase</fullName>
    </submittedName>
</protein>
<evidence type="ECO:0000256" key="3">
    <source>
        <dbReference type="ARBA" id="ARBA00022679"/>
    </source>
</evidence>
<dbReference type="Gene3D" id="3.20.20.480">
    <property type="entry name" value="Trimethylamine methyltransferase-like"/>
    <property type="match status" value="1"/>
</dbReference>
<dbReference type="GO" id="GO:0032259">
    <property type="term" value="P:methylation"/>
    <property type="evidence" value="ECO:0007669"/>
    <property type="project" value="UniProtKB-KW"/>
</dbReference>
<reference evidence="4 5" key="1">
    <citation type="submission" date="2016-10" db="EMBL/GenBank/DDBJ databases">
        <title>Complete Genome Sequence of Peptococcaceae strain DCMF.</title>
        <authorList>
            <person name="Edwards R.J."/>
            <person name="Holland S.I."/>
            <person name="Deshpande N.P."/>
            <person name="Wong Y.K."/>
            <person name="Ertan H."/>
            <person name="Manefield M."/>
            <person name="Russell T.L."/>
            <person name="Lee M.J."/>
        </authorList>
    </citation>
    <scope>NUCLEOTIDE SEQUENCE [LARGE SCALE GENOMIC DNA]</scope>
    <source>
        <strain evidence="4 5">DCMF</strain>
    </source>
</reference>
<dbReference type="GO" id="GO:0008168">
    <property type="term" value="F:methyltransferase activity"/>
    <property type="evidence" value="ECO:0007669"/>
    <property type="project" value="UniProtKB-KW"/>
</dbReference>
<dbReference type="InterPro" id="IPR038601">
    <property type="entry name" value="MttB-like_sf"/>
</dbReference>
<evidence type="ECO:0000313" key="5">
    <source>
        <dbReference type="Proteomes" id="UP000323521"/>
    </source>
</evidence>
<proteinExistence type="inferred from homology"/>
<evidence type="ECO:0000256" key="1">
    <source>
        <dbReference type="ARBA" id="ARBA00007137"/>
    </source>
</evidence>
<name>A0A3G1L2I0_FORW1</name>
<keyword evidence="5" id="KW-1185">Reference proteome</keyword>
<organism evidence="4 5">
    <name type="scientific">Formimonas warabiya</name>
    <dbReference type="NCBI Taxonomy" id="1761012"/>
    <lineage>
        <taxon>Bacteria</taxon>
        <taxon>Bacillati</taxon>
        <taxon>Bacillota</taxon>
        <taxon>Clostridia</taxon>
        <taxon>Eubacteriales</taxon>
        <taxon>Peptococcaceae</taxon>
        <taxon>Candidatus Formimonas</taxon>
    </lineage>
</organism>
<dbReference type="GO" id="GO:0015948">
    <property type="term" value="P:methanogenesis"/>
    <property type="evidence" value="ECO:0007669"/>
    <property type="project" value="InterPro"/>
</dbReference>
<dbReference type="AlphaFoldDB" id="A0A3G1L2I0"/>
<accession>A0A3G1L2I0</accession>